<evidence type="ECO:0000256" key="3">
    <source>
        <dbReference type="ARBA" id="ARBA00022989"/>
    </source>
</evidence>
<name>A0A918UWP8_9CAUL</name>
<dbReference type="PANTHER" id="PTHR36926:SF1">
    <property type="entry name" value="COLICIN V PRODUCTION PROTEIN"/>
    <property type="match status" value="1"/>
</dbReference>
<evidence type="ECO:0008006" key="8">
    <source>
        <dbReference type="Google" id="ProtNLM"/>
    </source>
</evidence>
<reference evidence="6" key="1">
    <citation type="journal article" date="2014" name="Int. J. Syst. Evol. Microbiol.">
        <title>Complete genome sequence of Corynebacterium casei LMG S-19264T (=DSM 44701T), isolated from a smear-ripened cheese.</title>
        <authorList>
            <consortium name="US DOE Joint Genome Institute (JGI-PGF)"/>
            <person name="Walter F."/>
            <person name="Albersmeier A."/>
            <person name="Kalinowski J."/>
            <person name="Ruckert C."/>
        </authorList>
    </citation>
    <scope>NUCLEOTIDE SEQUENCE</scope>
    <source>
        <strain evidence="6">KCTC 32296</strain>
    </source>
</reference>
<keyword evidence="2 5" id="KW-0812">Transmembrane</keyword>
<dbReference type="Proteomes" id="UP000662572">
    <property type="component" value="Unassembled WGS sequence"/>
</dbReference>
<proteinExistence type="predicted"/>
<dbReference type="InterPro" id="IPR003825">
    <property type="entry name" value="Colicin-V_CvpA"/>
</dbReference>
<keyword evidence="3 5" id="KW-1133">Transmembrane helix</keyword>
<dbReference type="PANTHER" id="PTHR36926">
    <property type="entry name" value="COLICIN V PRODUCTION PROTEIN"/>
    <property type="match status" value="1"/>
</dbReference>
<evidence type="ECO:0000256" key="2">
    <source>
        <dbReference type="ARBA" id="ARBA00022692"/>
    </source>
</evidence>
<evidence type="ECO:0000313" key="6">
    <source>
        <dbReference type="EMBL" id="GGZ39801.1"/>
    </source>
</evidence>
<protein>
    <recommendedName>
        <fullName evidence="8">Membrane protein required for colicin V production</fullName>
    </recommendedName>
</protein>
<evidence type="ECO:0000256" key="1">
    <source>
        <dbReference type="ARBA" id="ARBA00004141"/>
    </source>
</evidence>
<feature type="transmembrane region" description="Helical" evidence="5">
    <location>
        <begin position="100"/>
        <end position="124"/>
    </location>
</feature>
<dbReference type="InterPro" id="IPR052719">
    <property type="entry name" value="CvpA-like"/>
</dbReference>
<dbReference type="Pfam" id="PF02674">
    <property type="entry name" value="Colicin_V"/>
    <property type="match status" value="1"/>
</dbReference>
<organism evidence="6 7">
    <name type="scientific">Asticcacaulis endophyticus</name>
    <dbReference type="NCBI Taxonomy" id="1395890"/>
    <lineage>
        <taxon>Bacteria</taxon>
        <taxon>Pseudomonadati</taxon>
        <taxon>Pseudomonadota</taxon>
        <taxon>Alphaproteobacteria</taxon>
        <taxon>Caulobacterales</taxon>
        <taxon>Caulobacteraceae</taxon>
        <taxon>Asticcacaulis</taxon>
    </lineage>
</organism>
<dbReference type="EMBL" id="BMZB01000004">
    <property type="protein sequence ID" value="GGZ39801.1"/>
    <property type="molecule type" value="Genomic_DNA"/>
</dbReference>
<feature type="transmembrane region" description="Helical" evidence="5">
    <location>
        <begin position="30"/>
        <end position="47"/>
    </location>
</feature>
<accession>A0A918UWP8</accession>
<sequence>MTMTLYDLIFLGVLLFSVIVGLMRGGTRELVTLVSFIASFLIAIWIMPWLKDVFNLKNMTAFIAFGIIFVIIYLSIRMFGNNLSEKMHKQKALDYVDRALGFGFGILRALVFLGVFHLLFAAIFPIGSRAEWFTEAKVYPLGVTAAKTLQAVAPKLAVFADQVAPSVEDSTS</sequence>
<evidence type="ECO:0000256" key="5">
    <source>
        <dbReference type="SAM" id="Phobius"/>
    </source>
</evidence>
<dbReference type="GO" id="GO:0009403">
    <property type="term" value="P:toxin biosynthetic process"/>
    <property type="evidence" value="ECO:0007669"/>
    <property type="project" value="InterPro"/>
</dbReference>
<evidence type="ECO:0000313" key="7">
    <source>
        <dbReference type="Proteomes" id="UP000662572"/>
    </source>
</evidence>
<feature type="transmembrane region" description="Helical" evidence="5">
    <location>
        <begin position="59"/>
        <end position="79"/>
    </location>
</feature>
<dbReference type="GO" id="GO:0016020">
    <property type="term" value="C:membrane"/>
    <property type="evidence" value="ECO:0007669"/>
    <property type="project" value="UniProtKB-SubCell"/>
</dbReference>
<comment type="subcellular location">
    <subcellularLocation>
        <location evidence="1">Membrane</location>
        <topology evidence="1">Multi-pass membrane protein</topology>
    </subcellularLocation>
</comment>
<comment type="caution">
    <text evidence="6">The sequence shown here is derived from an EMBL/GenBank/DDBJ whole genome shotgun (WGS) entry which is preliminary data.</text>
</comment>
<dbReference type="AlphaFoldDB" id="A0A918UWP8"/>
<evidence type="ECO:0000256" key="4">
    <source>
        <dbReference type="ARBA" id="ARBA00023136"/>
    </source>
</evidence>
<keyword evidence="4 5" id="KW-0472">Membrane</keyword>
<keyword evidence="7" id="KW-1185">Reference proteome</keyword>
<gene>
    <name evidence="6" type="ORF">GCM10011273_28070</name>
</gene>
<feature type="transmembrane region" description="Helical" evidence="5">
    <location>
        <begin position="6"/>
        <end position="23"/>
    </location>
</feature>
<reference evidence="6" key="2">
    <citation type="submission" date="2020-09" db="EMBL/GenBank/DDBJ databases">
        <authorList>
            <person name="Sun Q."/>
            <person name="Kim S."/>
        </authorList>
    </citation>
    <scope>NUCLEOTIDE SEQUENCE</scope>
    <source>
        <strain evidence="6">KCTC 32296</strain>
    </source>
</reference>